<protein>
    <submittedName>
        <fullName evidence="1">Uncharacterized protein</fullName>
    </submittedName>
</protein>
<accession>A0ACD3QES3</accession>
<reference evidence="1" key="1">
    <citation type="submission" date="2018-11" db="EMBL/GenBank/DDBJ databases">
        <title>The sequence and de novo assembly of Larimichthys crocea genome using PacBio and Hi-C technologies.</title>
        <authorList>
            <person name="Xu P."/>
            <person name="Chen B."/>
            <person name="Zhou Z."/>
            <person name="Ke Q."/>
            <person name="Wu Y."/>
            <person name="Bai H."/>
            <person name="Pu F."/>
        </authorList>
    </citation>
    <scope>NUCLEOTIDE SEQUENCE</scope>
    <source>
        <tissue evidence="1">Muscle</tissue>
    </source>
</reference>
<organism evidence="1 2">
    <name type="scientific">Larimichthys crocea</name>
    <name type="common">Large yellow croaker</name>
    <name type="synonym">Pseudosciaena crocea</name>
    <dbReference type="NCBI Taxonomy" id="215358"/>
    <lineage>
        <taxon>Eukaryota</taxon>
        <taxon>Metazoa</taxon>
        <taxon>Chordata</taxon>
        <taxon>Craniata</taxon>
        <taxon>Vertebrata</taxon>
        <taxon>Euteleostomi</taxon>
        <taxon>Actinopterygii</taxon>
        <taxon>Neopterygii</taxon>
        <taxon>Teleostei</taxon>
        <taxon>Neoteleostei</taxon>
        <taxon>Acanthomorphata</taxon>
        <taxon>Eupercaria</taxon>
        <taxon>Sciaenidae</taxon>
        <taxon>Larimichthys</taxon>
    </lineage>
</organism>
<gene>
    <name evidence="1" type="ORF">E3U43_004895</name>
</gene>
<comment type="caution">
    <text evidence="1">The sequence shown here is derived from an EMBL/GenBank/DDBJ whole genome shotgun (WGS) entry which is preliminary data.</text>
</comment>
<evidence type="ECO:0000313" key="1">
    <source>
        <dbReference type="EMBL" id="TMS05645.1"/>
    </source>
</evidence>
<keyword evidence="2" id="KW-1185">Reference proteome</keyword>
<dbReference type="Proteomes" id="UP000793456">
    <property type="component" value="Chromosome XX"/>
</dbReference>
<sequence length="131" mass="13933">MATSQTVNSDSYNTSDSTMLTPPSSPPPPVPANQSPAVLRQQRHQVSWSNGTEKPPSERAKEPAKTKSPVPAPRTQLSPVSAPKPAPRKVSSPQAEPETIPVVVMREKKKKPRPGGGEEVVCRDCGGDSVC</sequence>
<proteinExistence type="predicted"/>
<name>A0ACD3QES3_LARCR</name>
<evidence type="ECO:0000313" key="2">
    <source>
        <dbReference type="Proteomes" id="UP000793456"/>
    </source>
</evidence>
<dbReference type="EMBL" id="CM011693">
    <property type="protein sequence ID" value="TMS05645.1"/>
    <property type="molecule type" value="Genomic_DNA"/>
</dbReference>